<dbReference type="AlphaFoldDB" id="A0A0C4YRD5"/>
<organism evidence="3 4">
    <name type="scientific">Cupriavidus basilensis</name>
    <dbReference type="NCBI Taxonomy" id="68895"/>
    <lineage>
        <taxon>Bacteria</taxon>
        <taxon>Pseudomonadati</taxon>
        <taxon>Pseudomonadota</taxon>
        <taxon>Betaproteobacteria</taxon>
        <taxon>Burkholderiales</taxon>
        <taxon>Burkholderiaceae</taxon>
        <taxon>Cupriavidus</taxon>
    </lineage>
</organism>
<dbReference type="SUPFAM" id="SSF51735">
    <property type="entry name" value="NAD(P)-binding Rossmann-fold domains"/>
    <property type="match status" value="1"/>
</dbReference>
<dbReference type="CDD" id="cd05233">
    <property type="entry name" value="SDR_c"/>
    <property type="match status" value="1"/>
</dbReference>
<dbReference type="InterPro" id="IPR002347">
    <property type="entry name" value="SDR_fam"/>
</dbReference>
<evidence type="ECO:0000256" key="2">
    <source>
        <dbReference type="ARBA" id="ARBA00023002"/>
    </source>
</evidence>
<evidence type="ECO:0000313" key="4">
    <source>
        <dbReference type="Proteomes" id="UP000031843"/>
    </source>
</evidence>
<name>A0A0C4YRD5_9BURK</name>
<dbReference type="Proteomes" id="UP000031843">
    <property type="component" value="Chromosome secondary"/>
</dbReference>
<dbReference type="RefSeq" id="WP_043357461.1">
    <property type="nucleotide sequence ID" value="NZ_CP010537.1"/>
</dbReference>
<evidence type="ECO:0000256" key="1">
    <source>
        <dbReference type="ARBA" id="ARBA00006484"/>
    </source>
</evidence>
<dbReference type="InterPro" id="IPR051122">
    <property type="entry name" value="SDR_DHRS6-like"/>
</dbReference>
<accession>A0A0C4YRD5</accession>
<dbReference type="KEGG" id="cbw:RR42_s3464"/>
<dbReference type="PRINTS" id="PR00081">
    <property type="entry name" value="GDHRDH"/>
</dbReference>
<keyword evidence="2" id="KW-0560">Oxidoreductase</keyword>
<dbReference type="STRING" id="68895.RR42_s3464"/>
<dbReference type="GO" id="GO:0016491">
    <property type="term" value="F:oxidoreductase activity"/>
    <property type="evidence" value="ECO:0007669"/>
    <property type="project" value="UniProtKB-KW"/>
</dbReference>
<sequence>MFPDFKNARVLVVGGSSGIGLATAAAFAERGASVTIASRSQEKVDAAVRTLASAGTVGGATVDITDDASVAQFMDGATPWDHVVISAAQTPTGPVRQLPLADAYAAMNSKFWGAYRVARLVPIRAHGSLTLVSGFLGVRPSKASVLQGAINAALDALSRGLALELSPVRVNTVSPGLIATPLWDKLDGAARTAMFENVAARLPAQRIGQPEDVAQAILYLAGTGFATGSTVLLDGGGAIG</sequence>
<dbReference type="Pfam" id="PF13561">
    <property type="entry name" value="adh_short_C2"/>
    <property type="match status" value="1"/>
</dbReference>
<proteinExistence type="inferred from homology"/>
<dbReference type="InterPro" id="IPR036291">
    <property type="entry name" value="NAD(P)-bd_dom_sf"/>
</dbReference>
<gene>
    <name evidence="3" type="ORF">RR42_s3464</name>
</gene>
<dbReference type="OrthoDB" id="9806974at2"/>
<keyword evidence="4" id="KW-1185">Reference proteome</keyword>
<dbReference type="EMBL" id="CP010537">
    <property type="protein sequence ID" value="AJG25040.1"/>
    <property type="molecule type" value="Genomic_DNA"/>
</dbReference>
<dbReference type="PANTHER" id="PTHR43477">
    <property type="entry name" value="DIHYDROANTICAPSIN 7-DEHYDROGENASE"/>
    <property type="match status" value="1"/>
</dbReference>
<dbReference type="NCBIfam" id="NF005449">
    <property type="entry name" value="PRK07041.1"/>
    <property type="match status" value="1"/>
</dbReference>
<protein>
    <submittedName>
        <fullName evidence="3">Short chain dehydrogenase</fullName>
    </submittedName>
</protein>
<dbReference type="PANTHER" id="PTHR43477:SF1">
    <property type="entry name" value="DIHYDROANTICAPSIN 7-DEHYDROGENASE"/>
    <property type="match status" value="1"/>
</dbReference>
<comment type="similarity">
    <text evidence="1">Belongs to the short-chain dehydrogenases/reductases (SDR) family.</text>
</comment>
<evidence type="ECO:0000313" key="3">
    <source>
        <dbReference type="EMBL" id="AJG25040.1"/>
    </source>
</evidence>
<reference evidence="3 4" key="1">
    <citation type="journal article" date="2015" name="Genome Announc.">
        <title>Complete Genome Sequence of Cupriavidus basilensis 4G11, Isolated from the Oak Ridge Field Research Center Site.</title>
        <authorList>
            <person name="Ray J."/>
            <person name="Waters R.J."/>
            <person name="Skerker J.M."/>
            <person name="Kuehl J.V."/>
            <person name="Price M.N."/>
            <person name="Huang J."/>
            <person name="Chakraborty R."/>
            <person name="Arkin A.P."/>
            <person name="Deutschbauer A."/>
        </authorList>
    </citation>
    <scope>NUCLEOTIDE SEQUENCE [LARGE SCALE GENOMIC DNA]</scope>
    <source>
        <strain evidence="3">4G11</strain>
    </source>
</reference>
<dbReference type="Gene3D" id="3.40.50.720">
    <property type="entry name" value="NAD(P)-binding Rossmann-like Domain"/>
    <property type="match status" value="1"/>
</dbReference>